<dbReference type="SUPFAM" id="SSF50156">
    <property type="entry name" value="PDZ domain-like"/>
    <property type="match status" value="2"/>
</dbReference>
<evidence type="ECO:0000259" key="2">
    <source>
        <dbReference type="PROSITE" id="PS50106"/>
    </source>
</evidence>
<gene>
    <name evidence="3" type="ORF">H257_00321</name>
</gene>
<organism evidence="3">
    <name type="scientific">Aphanomyces astaci</name>
    <name type="common">Crayfish plague agent</name>
    <dbReference type="NCBI Taxonomy" id="112090"/>
    <lineage>
        <taxon>Eukaryota</taxon>
        <taxon>Sar</taxon>
        <taxon>Stramenopiles</taxon>
        <taxon>Oomycota</taxon>
        <taxon>Saprolegniomycetes</taxon>
        <taxon>Saprolegniales</taxon>
        <taxon>Verrucalvaceae</taxon>
        <taxon>Aphanomyces</taxon>
    </lineage>
</organism>
<sequence>MRGEVKATGEYTVEYAFHEYGDLGIQLEFATNGDVFVRNVEPVMGLVEKANPDLHQGDVLVSINDTSTLGMAFSDVMQLLRDTIRKRIETSLTFVPLEDSFETADTAVANWRRRELSCRDDGEFEVYFAPSQPLGFRLTESFLMTQPLCLVSTTRSQLMPLLRCIVTNVNDHDVLGAPSNDVMHLLHDPSTFPKRIWFWKMAPGHDKAYSVVTVATPALLLASMTLSPIDLMFEVPVVHSLLPAPNGGAVAGSSTSRITYKPPPLHHPDNGVRKDQYLMAVNGVSTLNVPHDDNTTTFVSTISMLHGVLEASVPRRLRFRDMDLYKREFQAQRPLSPWKRSELHESKPTSRRPTADCLDTSDDDSEVTVEAVTTSFSTLVSNNAAAMMGQLDDSTNERVRQSKRGMRRVVLPPSTSPLGLQLETDFSSKYTVFHRYVRTNTVKSNTICKGDRVLFVNGVPVRDIPIEKLELLMKGHVEPRKITVGRVLDKPKRGWSWKALVTWRQDKTPSPQIQHCKPMV</sequence>
<dbReference type="RefSeq" id="XP_009821233.1">
    <property type="nucleotide sequence ID" value="XM_009822931.1"/>
</dbReference>
<dbReference type="AlphaFoldDB" id="W4HCI0"/>
<feature type="domain" description="PDZ" evidence="2">
    <location>
        <begin position="12"/>
        <end position="83"/>
    </location>
</feature>
<dbReference type="PROSITE" id="PS50106">
    <property type="entry name" value="PDZ"/>
    <property type="match status" value="1"/>
</dbReference>
<dbReference type="CDD" id="cd00136">
    <property type="entry name" value="PDZ_canonical"/>
    <property type="match status" value="1"/>
</dbReference>
<name>W4HCI0_APHAT</name>
<evidence type="ECO:0000313" key="3">
    <source>
        <dbReference type="EMBL" id="ETV88833.1"/>
    </source>
</evidence>
<dbReference type="Gene3D" id="2.30.42.10">
    <property type="match status" value="2"/>
</dbReference>
<feature type="compositionally biased region" description="Basic and acidic residues" evidence="1">
    <location>
        <begin position="339"/>
        <end position="348"/>
    </location>
</feature>
<protein>
    <recommendedName>
        <fullName evidence="2">PDZ domain-containing protein</fullName>
    </recommendedName>
</protein>
<dbReference type="EMBL" id="KI913114">
    <property type="protein sequence ID" value="ETV88833.1"/>
    <property type="molecule type" value="Genomic_DNA"/>
</dbReference>
<dbReference type="OrthoDB" id="66881at2759"/>
<feature type="region of interest" description="Disordered" evidence="1">
    <location>
        <begin position="335"/>
        <end position="363"/>
    </location>
</feature>
<dbReference type="VEuPathDB" id="FungiDB:H257_00321"/>
<dbReference type="InterPro" id="IPR001478">
    <property type="entry name" value="PDZ"/>
</dbReference>
<evidence type="ECO:0000256" key="1">
    <source>
        <dbReference type="SAM" id="MobiDB-lite"/>
    </source>
</evidence>
<dbReference type="SMART" id="SM00228">
    <property type="entry name" value="PDZ"/>
    <property type="match status" value="2"/>
</dbReference>
<proteinExistence type="predicted"/>
<dbReference type="InterPro" id="IPR036034">
    <property type="entry name" value="PDZ_sf"/>
</dbReference>
<reference evidence="3" key="1">
    <citation type="submission" date="2013-12" db="EMBL/GenBank/DDBJ databases">
        <title>The Genome Sequence of Aphanomyces astaci APO3.</title>
        <authorList>
            <consortium name="The Broad Institute Genomics Platform"/>
            <person name="Russ C."/>
            <person name="Tyler B."/>
            <person name="van West P."/>
            <person name="Dieguez-Uribeondo J."/>
            <person name="Young S.K."/>
            <person name="Zeng Q."/>
            <person name="Gargeya S."/>
            <person name="Fitzgerald M."/>
            <person name="Abouelleil A."/>
            <person name="Alvarado L."/>
            <person name="Chapman S.B."/>
            <person name="Gainer-Dewar J."/>
            <person name="Goldberg J."/>
            <person name="Griggs A."/>
            <person name="Gujja S."/>
            <person name="Hansen M."/>
            <person name="Howarth C."/>
            <person name="Imamovic A."/>
            <person name="Ireland A."/>
            <person name="Larimer J."/>
            <person name="McCowan C."/>
            <person name="Murphy C."/>
            <person name="Pearson M."/>
            <person name="Poon T.W."/>
            <person name="Priest M."/>
            <person name="Roberts A."/>
            <person name="Saif S."/>
            <person name="Shea T."/>
            <person name="Sykes S."/>
            <person name="Wortman J."/>
            <person name="Nusbaum C."/>
            <person name="Birren B."/>
        </authorList>
    </citation>
    <scope>NUCLEOTIDE SEQUENCE [LARGE SCALE GENOMIC DNA]</scope>
    <source>
        <strain evidence="3">APO3</strain>
    </source>
</reference>
<dbReference type="GeneID" id="20802317"/>
<accession>W4HCI0</accession>